<accession>A0A941IAP8</accession>
<keyword evidence="2" id="KW-1185">Reference proteome</keyword>
<dbReference type="Proteomes" id="UP000675284">
    <property type="component" value="Unassembled WGS sequence"/>
</dbReference>
<dbReference type="AlphaFoldDB" id="A0A941IAP8"/>
<evidence type="ECO:0000313" key="2">
    <source>
        <dbReference type="Proteomes" id="UP000675284"/>
    </source>
</evidence>
<proteinExistence type="predicted"/>
<dbReference type="EMBL" id="JAGSOT010000037">
    <property type="protein sequence ID" value="MBR7796908.1"/>
    <property type="molecule type" value="Genomic_DNA"/>
</dbReference>
<sequence length="47" mass="5227">MLKAKEIKKAKSSYKKLKTPTKPIVLNSSSSIKRGMFRRGGCCGKIK</sequence>
<name>A0A941IAP8_9BACI</name>
<comment type="caution">
    <text evidence="1">The sequence shown here is derived from an EMBL/GenBank/DDBJ whole genome shotgun (WGS) entry which is preliminary data.</text>
</comment>
<protein>
    <submittedName>
        <fullName evidence="1">Uncharacterized protein</fullName>
    </submittedName>
</protein>
<organism evidence="1 2">
    <name type="scientific">Virgibacillus salarius</name>
    <dbReference type="NCBI Taxonomy" id="447199"/>
    <lineage>
        <taxon>Bacteria</taxon>
        <taxon>Bacillati</taxon>
        <taxon>Bacillota</taxon>
        <taxon>Bacilli</taxon>
        <taxon>Bacillales</taxon>
        <taxon>Bacillaceae</taxon>
        <taxon>Virgibacillus</taxon>
    </lineage>
</organism>
<reference evidence="1" key="1">
    <citation type="submission" date="2021-04" db="EMBL/GenBank/DDBJ databases">
        <title>Isolation and polyphasic classification of algal microorganism.</title>
        <authorList>
            <person name="Wang S."/>
        </authorList>
    </citation>
    <scope>NUCLEOTIDE SEQUENCE</scope>
    <source>
        <strain evidence="1">720a</strain>
    </source>
</reference>
<gene>
    <name evidence="1" type="ORF">KCX74_12740</name>
</gene>
<dbReference type="RefSeq" id="WP_161629283.1">
    <property type="nucleotide sequence ID" value="NZ_BAAACY010000022.1"/>
</dbReference>
<evidence type="ECO:0000313" key="1">
    <source>
        <dbReference type="EMBL" id="MBR7796908.1"/>
    </source>
</evidence>